<feature type="compositionally biased region" description="Basic and acidic residues" evidence="1">
    <location>
        <begin position="1"/>
        <end position="10"/>
    </location>
</feature>
<dbReference type="Pfam" id="PF13808">
    <property type="entry name" value="DDE_Tnp_1_assoc"/>
    <property type="match status" value="1"/>
</dbReference>
<protein>
    <recommendedName>
        <fullName evidence="3">H repeat-associated protein N-terminal domain-containing protein</fullName>
    </recommendedName>
</protein>
<evidence type="ECO:0000256" key="1">
    <source>
        <dbReference type="SAM" id="MobiDB-lite"/>
    </source>
</evidence>
<proteinExistence type="predicted"/>
<dbReference type="InterPro" id="IPR032806">
    <property type="entry name" value="YbfD_N"/>
</dbReference>
<feature type="region of interest" description="Disordered" evidence="1">
    <location>
        <begin position="1"/>
        <end position="70"/>
    </location>
</feature>
<reference evidence="4 5" key="1">
    <citation type="submission" date="2019-02" db="EMBL/GenBank/DDBJ databases">
        <title>Draft genome sequences of novel Actinobacteria.</title>
        <authorList>
            <person name="Sahin N."/>
            <person name="Ay H."/>
            <person name="Saygin H."/>
        </authorList>
    </citation>
    <scope>NUCLEOTIDE SEQUENCE [LARGE SCALE GENOMIC DNA]</scope>
    <source>
        <strain evidence="4 5">KC201</strain>
    </source>
</reference>
<feature type="compositionally biased region" description="Basic residues" evidence="1">
    <location>
        <begin position="33"/>
        <end position="50"/>
    </location>
</feature>
<comment type="caution">
    <text evidence="4">The sequence shown here is derived from an EMBL/GenBank/DDBJ whole genome shotgun (WGS) entry which is preliminary data.</text>
</comment>
<dbReference type="Proteomes" id="UP000295157">
    <property type="component" value="Unassembled WGS sequence"/>
</dbReference>
<gene>
    <name evidence="4" type="ORF">E1267_43725</name>
</gene>
<feature type="transmembrane region" description="Helical" evidence="2">
    <location>
        <begin position="74"/>
        <end position="92"/>
    </location>
</feature>
<keyword evidence="5" id="KW-1185">Reference proteome</keyword>
<keyword evidence="2" id="KW-0472">Membrane</keyword>
<evidence type="ECO:0000259" key="3">
    <source>
        <dbReference type="Pfam" id="PF13808"/>
    </source>
</evidence>
<accession>A0A4R4MGD6</accession>
<sequence length="142" mass="15385">MTNATPDDRWLSTPVDQEQGPRSRAIIPDRRARPPLRARHRRQSARRPARSAHAGRSPGHAADPRSRRGRRYRLGPLLALSLLAVLGGATSLKQITRIITGYDPHLRAQAGLPATIRLAASTLGRLLAGWTATPSTPPSTAT</sequence>
<evidence type="ECO:0000313" key="5">
    <source>
        <dbReference type="Proteomes" id="UP000295157"/>
    </source>
</evidence>
<keyword evidence="2" id="KW-0812">Transmembrane</keyword>
<keyword evidence="2" id="KW-1133">Transmembrane helix</keyword>
<organism evidence="4 5">
    <name type="scientific">Nonomuraea longispora</name>
    <dbReference type="NCBI Taxonomy" id="1848320"/>
    <lineage>
        <taxon>Bacteria</taxon>
        <taxon>Bacillati</taxon>
        <taxon>Actinomycetota</taxon>
        <taxon>Actinomycetes</taxon>
        <taxon>Streptosporangiales</taxon>
        <taxon>Streptosporangiaceae</taxon>
        <taxon>Nonomuraea</taxon>
    </lineage>
</organism>
<evidence type="ECO:0000256" key="2">
    <source>
        <dbReference type="SAM" id="Phobius"/>
    </source>
</evidence>
<dbReference type="AlphaFoldDB" id="A0A4R4MGD6"/>
<evidence type="ECO:0000313" key="4">
    <source>
        <dbReference type="EMBL" id="TDB92749.1"/>
    </source>
</evidence>
<feature type="domain" description="H repeat-associated protein N-terminal" evidence="3">
    <location>
        <begin position="62"/>
        <end position="116"/>
    </location>
</feature>
<name>A0A4R4MGD6_9ACTN</name>
<dbReference type="OrthoDB" id="3867913at2"/>
<dbReference type="EMBL" id="SMJZ01000426">
    <property type="protein sequence ID" value="TDB92749.1"/>
    <property type="molecule type" value="Genomic_DNA"/>
</dbReference>